<proteinExistence type="predicted"/>
<protein>
    <submittedName>
        <fullName evidence="2">Uncharacterized protein</fullName>
    </submittedName>
</protein>
<dbReference type="Proteomes" id="UP001169242">
    <property type="component" value="Unassembled WGS sequence"/>
</dbReference>
<dbReference type="EMBL" id="JAQIFT010000066">
    <property type="protein sequence ID" value="MDA3733573.1"/>
    <property type="molecule type" value="Genomic_DNA"/>
</dbReference>
<evidence type="ECO:0000313" key="2">
    <source>
        <dbReference type="EMBL" id="MDA3733573.1"/>
    </source>
</evidence>
<dbReference type="AlphaFoldDB" id="A0AA42DRG1"/>
<name>A0AA42DRG1_9FIRM</name>
<gene>
    <name evidence="2" type="ORF">PBV87_19020</name>
</gene>
<evidence type="ECO:0000256" key="1">
    <source>
        <dbReference type="SAM" id="MobiDB-lite"/>
    </source>
</evidence>
<comment type="caution">
    <text evidence="2">The sequence shown here is derived from an EMBL/GenBank/DDBJ whole genome shotgun (WGS) entry which is preliminary data.</text>
</comment>
<feature type="compositionally biased region" description="Basic and acidic residues" evidence="1">
    <location>
        <begin position="1"/>
        <end position="21"/>
    </location>
</feature>
<sequence length="41" mass="4580">MKDRDKSNPTLRKIDPTDNADKGIINGEKIGVHGCKNEKSR</sequence>
<feature type="region of interest" description="Disordered" evidence="1">
    <location>
        <begin position="1"/>
        <end position="26"/>
    </location>
</feature>
<dbReference type="RefSeq" id="WP_271013406.1">
    <property type="nucleotide sequence ID" value="NZ_JAQIFT010000066.1"/>
</dbReference>
<accession>A0AA42DRG1</accession>
<organism evidence="2 3">
    <name type="scientific">Holtiella tumoricola</name>
    <dbReference type="NCBI Taxonomy" id="3018743"/>
    <lineage>
        <taxon>Bacteria</taxon>
        <taxon>Bacillati</taxon>
        <taxon>Bacillota</taxon>
        <taxon>Clostridia</taxon>
        <taxon>Lachnospirales</taxon>
        <taxon>Cellulosilyticaceae</taxon>
        <taxon>Holtiella</taxon>
    </lineage>
</organism>
<evidence type="ECO:0000313" key="3">
    <source>
        <dbReference type="Proteomes" id="UP001169242"/>
    </source>
</evidence>
<reference evidence="2" key="1">
    <citation type="journal article" date="2023" name="Int. J. Syst. Evol. Microbiol.">
        <title>&lt;i&gt;Holtiella tumoricola&lt;/i&gt; gen. nov. sp. nov., isolated from a human clinical sample.</title>
        <authorList>
            <person name="Allen-Vercoe E."/>
            <person name="Daigneault M.C."/>
            <person name="Vancuren S.J."/>
            <person name="Cochrane K."/>
            <person name="O'Neal L.L."/>
            <person name="Sankaranarayanan K."/>
            <person name="Lawson P.A."/>
        </authorList>
    </citation>
    <scope>NUCLEOTIDE SEQUENCE</scope>
    <source>
        <strain evidence="2">CC70A</strain>
    </source>
</reference>
<keyword evidence="3" id="KW-1185">Reference proteome</keyword>